<keyword evidence="1" id="KW-0805">Transcription regulation</keyword>
<evidence type="ECO:0000313" key="7">
    <source>
        <dbReference type="Proteomes" id="UP000246018"/>
    </source>
</evidence>
<organism evidence="6 7">
    <name type="scientific">Nocardioides gansuensis</name>
    <dbReference type="NCBI Taxonomy" id="2138300"/>
    <lineage>
        <taxon>Bacteria</taxon>
        <taxon>Bacillati</taxon>
        <taxon>Actinomycetota</taxon>
        <taxon>Actinomycetes</taxon>
        <taxon>Propionibacteriales</taxon>
        <taxon>Nocardioidaceae</taxon>
        <taxon>Nocardioides</taxon>
    </lineage>
</organism>
<evidence type="ECO:0000259" key="4">
    <source>
        <dbReference type="Pfam" id="PF01037"/>
    </source>
</evidence>
<evidence type="ECO:0000256" key="1">
    <source>
        <dbReference type="ARBA" id="ARBA00023015"/>
    </source>
</evidence>
<dbReference type="InterPro" id="IPR036388">
    <property type="entry name" value="WH-like_DNA-bd_sf"/>
</dbReference>
<keyword evidence="3" id="KW-0804">Transcription</keyword>
<dbReference type="InterPro" id="IPR019887">
    <property type="entry name" value="Tscrpt_reg_AsnC/Lrp_C"/>
</dbReference>
<dbReference type="InterPro" id="IPR011008">
    <property type="entry name" value="Dimeric_a/b-barrel"/>
</dbReference>
<dbReference type="RefSeq" id="WP_116571075.1">
    <property type="nucleotide sequence ID" value="NZ_QDGZ01000002.1"/>
</dbReference>
<dbReference type="Gene3D" id="3.30.70.920">
    <property type="match status" value="1"/>
</dbReference>
<dbReference type="SUPFAM" id="SSF54909">
    <property type="entry name" value="Dimeric alpha+beta barrel"/>
    <property type="match status" value="1"/>
</dbReference>
<dbReference type="PRINTS" id="PR00033">
    <property type="entry name" value="HTHASNC"/>
</dbReference>
<keyword evidence="2" id="KW-0238">DNA-binding</keyword>
<dbReference type="GO" id="GO:0043565">
    <property type="term" value="F:sequence-specific DNA binding"/>
    <property type="evidence" value="ECO:0007669"/>
    <property type="project" value="InterPro"/>
</dbReference>
<name>A0A2T8FD14_9ACTN</name>
<dbReference type="Gene3D" id="1.10.10.10">
    <property type="entry name" value="Winged helix-like DNA-binding domain superfamily/Winged helix DNA-binding domain"/>
    <property type="match status" value="1"/>
</dbReference>
<dbReference type="SMART" id="SM00344">
    <property type="entry name" value="HTH_ASNC"/>
    <property type="match status" value="1"/>
</dbReference>
<dbReference type="AlphaFoldDB" id="A0A2T8FD14"/>
<dbReference type="Proteomes" id="UP000246018">
    <property type="component" value="Unassembled WGS sequence"/>
</dbReference>
<dbReference type="PANTHER" id="PTHR30154">
    <property type="entry name" value="LEUCINE-RESPONSIVE REGULATORY PROTEIN"/>
    <property type="match status" value="1"/>
</dbReference>
<dbReference type="InterPro" id="IPR000485">
    <property type="entry name" value="AsnC-type_HTH_dom"/>
</dbReference>
<dbReference type="InterPro" id="IPR019888">
    <property type="entry name" value="Tscrpt_reg_AsnC-like"/>
</dbReference>
<dbReference type="SUPFAM" id="SSF46785">
    <property type="entry name" value="Winged helix' DNA-binding domain"/>
    <property type="match status" value="1"/>
</dbReference>
<reference evidence="6 7" key="1">
    <citation type="submission" date="2018-04" db="EMBL/GenBank/DDBJ databases">
        <title>Genome of Nocardioides gansuensis WSJ-1.</title>
        <authorList>
            <person name="Wu S."/>
            <person name="Wang G."/>
        </authorList>
    </citation>
    <scope>NUCLEOTIDE SEQUENCE [LARGE SCALE GENOMIC DNA]</scope>
    <source>
        <strain evidence="6 7">WSJ-1</strain>
    </source>
</reference>
<feature type="domain" description="Transcription regulator AsnC/Lrp ligand binding" evidence="4">
    <location>
        <begin position="71"/>
        <end position="140"/>
    </location>
</feature>
<evidence type="ECO:0000256" key="2">
    <source>
        <dbReference type="ARBA" id="ARBA00023125"/>
    </source>
</evidence>
<dbReference type="PANTHER" id="PTHR30154:SF34">
    <property type="entry name" value="TRANSCRIPTIONAL REGULATOR AZLB"/>
    <property type="match status" value="1"/>
</dbReference>
<dbReference type="Pfam" id="PF01037">
    <property type="entry name" value="AsnC_trans_reg"/>
    <property type="match status" value="1"/>
</dbReference>
<evidence type="ECO:0000259" key="5">
    <source>
        <dbReference type="Pfam" id="PF13404"/>
    </source>
</evidence>
<dbReference type="EMBL" id="QDGZ01000002">
    <property type="protein sequence ID" value="PVG83601.1"/>
    <property type="molecule type" value="Genomic_DNA"/>
</dbReference>
<comment type="caution">
    <text evidence="6">The sequence shown here is derived from an EMBL/GenBank/DDBJ whole genome shotgun (WGS) entry which is preliminary data.</text>
</comment>
<dbReference type="GO" id="GO:0005829">
    <property type="term" value="C:cytosol"/>
    <property type="evidence" value="ECO:0007669"/>
    <property type="project" value="TreeGrafter"/>
</dbReference>
<dbReference type="InterPro" id="IPR036390">
    <property type="entry name" value="WH_DNA-bd_sf"/>
</dbReference>
<dbReference type="GO" id="GO:0043200">
    <property type="term" value="P:response to amino acid"/>
    <property type="evidence" value="ECO:0007669"/>
    <property type="project" value="TreeGrafter"/>
</dbReference>
<accession>A0A2T8FD14</accession>
<protein>
    <submittedName>
        <fullName evidence="6">Lrp/AsnC family transcriptional regulator</fullName>
    </submittedName>
</protein>
<gene>
    <name evidence="6" type="ORF">DDE18_04525</name>
</gene>
<feature type="domain" description="HTH asnC-type" evidence="5">
    <location>
        <begin position="4"/>
        <end position="45"/>
    </location>
</feature>
<evidence type="ECO:0000256" key="3">
    <source>
        <dbReference type="ARBA" id="ARBA00023163"/>
    </source>
</evidence>
<keyword evidence="7" id="KW-1185">Reference proteome</keyword>
<sequence length="172" mass="18509">MTSLDRLDVEILGRLPDTLRPGVAEIATKLGVSRATVQHRLTRLETDDVLLGYQPVIDLSAIGLVVNALISLDIDQRVMGRIVEGLRALPEVLEVRIQAGREDLLVSVSLESLEALQTLTAAIVGIDGVRKTTSTFTVSTPVAHRTQPLLERLTADSGWGRSTPAPTVSSKP</sequence>
<proteinExistence type="predicted"/>
<dbReference type="OrthoDB" id="9809462at2"/>
<evidence type="ECO:0000313" key="6">
    <source>
        <dbReference type="EMBL" id="PVG83601.1"/>
    </source>
</evidence>
<dbReference type="Pfam" id="PF13404">
    <property type="entry name" value="HTH_AsnC-type"/>
    <property type="match status" value="1"/>
</dbReference>